<evidence type="ECO:0000256" key="6">
    <source>
        <dbReference type="RuleBase" id="RU361235"/>
    </source>
</evidence>
<evidence type="ECO:0000256" key="2">
    <source>
        <dbReference type="ARBA" id="ARBA00022487"/>
    </source>
</evidence>
<evidence type="ECO:0000313" key="8">
    <source>
        <dbReference type="EMBL" id="KAF7438145.1"/>
    </source>
</evidence>
<keyword evidence="6" id="KW-0732">Signal</keyword>
<evidence type="ECO:0000256" key="5">
    <source>
        <dbReference type="ARBA" id="ARBA00023180"/>
    </source>
</evidence>
<reference evidence="8" key="1">
    <citation type="journal article" date="2020" name="G3 (Bethesda)">
        <title>High-Quality Assemblies for Three Invasive Social Wasps from the &lt;i&gt;Vespula&lt;/i&gt; Genus.</title>
        <authorList>
            <person name="Harrop T.W.R."/>
            <person name="Guhlin J."/>
            <person name="McLaughlin G.M."/>
            <person name="Permina E."/>
            <person name="Stockwell P."/>
            <person name="Gilligan J."/>
            <person name="Le Lec M.F."/>
            <person name="Gruber M.A.M."/>
            <person name="Quinn O."/>
            <person name="Lovegrove M."/>
            <person name="Duncan E.J."/>
            <person name="Remnant E.J."/>
            <person name="Van Eeckhoven J."/>
            <person name="Graham B."/>
            <person name="Knapp R.A."/>
            <person name="Langford K.W."/>
            <person name="Kronenberg Z."/>
            <person name="Press M.O."/>
            <person name="Eacker S.M."/>
            <person name="Wilson-Rankin E.E."/>
            <person name="Purcell J."/>
            <person name="Lester P.J."/>
            <person name="Dearden P.K."/>
        </authorList>
    </citation>
    <scope>NUCLEOTIDE SEQUENCE</scope>
    <source>
        <strain evidence="8">Volc-1</strain>
    </source>
</reference>
<gene>
    <name evidence="8" type="ORF">H0235_000536</name>
</gene>
<dbReference type="PANTHER" id="PTHR43142:SF1">
    <property type="entry name" value="CARBOXYLIC ESTER HYDROLASE"/>
    <property type="match status" value="1"/>
</dbReference>
<protein>
    <recommendedName>
        <fullName evidence="6">Carboxylic ester hydrolase</fullName>
        <ecNumber evidence="6">3.1.1.-</ecNumber>
    </recommendedName>
</protein>
<dbReference type="Pfam" id="PF00135">
    <property type="entry name" value="COesterase"/>
    <property type="match status" value="1"/>
</dbReference>
<keyword evidence="5" id="KW-0325">Glycoprotein</keyword>
<proteinExistence type="inferred from homology"/>
<keyword evidence="3 6" id="KW-0378">Hydrolase</keyword>
<keyword evidence="4" id="KW-1015">Disulfide bond</keyword>
<keyword evidence="2" id="KW-0719">Serine esterase</keyword>
<dbReference type="SUPFAM" id="SSF53474">
    <property type="entry name" value="alpha/beta-Hydrolases"/>
    <property type="match status" value="1"/>
</dbReference>
<dbReference type="InterPro" id="IPR019826">
    <property type="entry name" value="Carboxylesterase_B_AS"/>
</dbReference>
<organism evidence="8 9">
    <name type="scientific">Vespula pensylvanica</name>
    <name type="common">Western yellow jacket</name>
    <name type="synonym">Wasp</name>
    <dbReference type="NCBI Taxonomy" id="30213"/>
    <lineage>
        <taxon>Eukaryota</taxon>
        <taxon>Metazoa</taxon>
        <taxon>Ecdysozoa</taxon>
        <taxon>Arthropoda</taxon>
        <taxon>Hexapoda</taxon>
        <taxon>Insecta</taxon>
        <taxon>Pterygota</taxon>
        <taxon>Neoptera</taxon>
        <taxon>Endopterygota</taxon>
        <taxon>Hymenoptera</taxon>
        <taxon>Apocrita</taxon>
        <taxon>Aculeata</taxon>
        <taxon>Vespoidea</taxon>
        <taxon>Vespidae</taxon>
        <taxon>Vespinae</taxon>
        <taxon>Vespula</taxon>
    </lineage>
</organism>
<evidence type="ECO:0000256" key="3">
    <source>
        <dbReference type="ARBA" id="ARBA00022801"/>
    </source>
</evidence>
<dbReference type="InterPro" id="IPR029058">
    <property type="entry name" value="AB_hydrolase_fold"/>
</dbReference>
<dbReference type="Proteomes" id="UP000600918">
    <property type="component" value="Unassembled WGS sequence"/>
</dbReference>
<accession>A0A834PEF7</accession>
<sequence length="560" mass="63847">MTKYIWSFFLILFLKLYLFSWHLVAEFSPVIQTTKGPVKGLVFTTIRESKKYHSYRGIPYGKSPVGHLRFRAPVEVDPWSKVFDATKDGPNCPQIYNETFIGQEDCLNLNVYTPQTISLVSLVLPKDENDSNLKAVMYWIFAGALVDGTPSKLYHSPDYLIEEDIVVVVVNYRLGALGFLALQHQNATGNAGLKDQNLGLRWVRDNIAKFGGDPNKVTIAGESSGSLSVGYHILSEKSKGLFRSSIAMSGVPLWSSAFSTPEHTTQRAYEFAKKLGSTATNVDELLEFYYQVDVKNLTKTIANTIQIDIPLRPTLENPNYGPDWFITECSLKKYYSGNYNHGPHMLGYTKDEIITFLKTKKDIYKNMKLSWQYAFELGVTKLDMPNIEYGITNATLHQIIKTISEVLFISPIDYTQKLMSKFDDPIYYYRYNFVYDKPLHKVVLGSNLIGAGHGDDIEMIFYSDLFQVNPKANNRMTLLQRRMTRLWTNFIKYGNPTPDDSNDTLLNIVWPDSRKSGKMLWLNDNLEVHDRFKSNDITMIETGLQLSGGPINGCDIKWEK</sequence>
<dbReference type="Gene3D" id="3.40.50.1820">
    <property type="entry name" value="alpha/beta hydrolase"/>
    <property type="match status" value="1"/>
</dbReference>
<dbReference type="GO" id="GO:0052689">
    <property type="term" value="F:carboxylic ester hydrolase activity"/>
    <property type="evidence" value="ECO:0007669"/>
    <property type="project" value="UniProtKB-KW"/>
</dbReference>
<evidence type="ECO:0000256" key="1">
    <source>
        <dbReference type="ARBA" id="ARBA00005964"/>
    </source>
</evidence>
<dbReference type="InterPro" id="IPR002018">
    <property type="entry name" value="CarbesteraseB"/>
</dbReference>
<dbReference type="PROSITE" id="PS00122">
    <property type="entry name" value="CARBOXYLESTERASE_B_1"/>
    <property type="match status" value="1"/>
</dbReference>
<name>A0A834PEF7_VESPE</name>
<dbReference type="EMBL" id="JACSDY010000001">
    <property type="protein sequence ID" value="KAF7438145.1"/>
    <property type="molecule type" value="Genomic_DNA"/>
</dbReference>
<evidence type="ECO:0000259" key="7">
    <source>
        <dbReference type="Pfam" id="PF00135"/>
    </source>
</evidence>
<comment type="similarity">
    <text evidence="1 6">Belongs to the type-B carboxylesterase/lipase family.</text>
</comment>
<feature type="chain" id="PRO_5033111254" description="Carboxylic ester hydrolase" evidence="6">
    <location>
        <begin position="26"/>
        <end position="560"/>
    </location>
</feature>
<comment type="caution">
    <text evidence="8">The sequence shown here is derived from an EMBL/GenBank/DDBJ whole genome shotgun (WGS) entry which is preliminary data.</text>
</comment>
<feature type="signal peptide" evidence="6">
    <location>
        <begin position="1"/>
        <end position="25"/>
    </location>
</feature>
<dbReference type="EC" id="3.1.1.-" evidence="6"/>
<dbReference type="PANTHER" id="PTHR43142">
    <property type="entry name" value="CARBOXYLIC ESTER HYDROLASE"/>
    <property type="match status" value="1"/>
</dbReference>
<keyword evidence="9" id="KW-1185">Reference proteome</keyword>
<dbReference type="AlphaFoldDB" id="A0A834PEF7"/>
<evidence type="ECO:0000313" key="9">
    <source>
        <dbReference type="Proteomes" id="UP000600918"/>
    </source>
</evidence>
<evidence type="ECO:0000256" key="4">
    <source>
        <dbReference type="ARBA" id="ARBA00023157"/>
    </source>
</evidence>
<feature type="domain" description="Carboxylesterase type B" evidence="7">
    <location>
        <begin position="28"/>
        <end position="537"/>
    </location>
</feature>